<name>A0ABR1D9Q9_NECAM</name>
<sequence>MSSDDHVMFDDKKLLFGIIGGSVIAYNAARYAVKLIRHRQSPLIPVGIVKGLYVYPVKSCKGKEVFSIYCSETGPVAGEVLDRNFIIINGKDGRFYTGRQKPCMVLIECDVHDGILTMKYKGEKSINVKIEEVMKRNDVRTARLFREERTEGLDCGEEVSAFLSEILDEPDTRLLMHRKGLYSNRGCVIERKEWNLEIPLRVDKTPFADDAPYMINTQPSLDALNTRLENKVEIQRFRPIIFIDKCAAFDEDNWLTIHIGDVVFQSLQPCLRCVMTTIDPSDGKMNTSVEPLKTLRGFRLAPEGPMRNDCKDNPMFGIDAGIIRPGYIHTGQTVYVRYKSSFLKNTPFYSA</sequence>
<dbReference type="Pfam" id="PF03473">
    <property type="entry name" value="MOSC"/>
    <property type="match status" value="1"/>
</dbReference>
<evidence type="ECO:0000259" key="1">
    <source>
        <dbReference type="PROSITE" id="PS51340"/>
    </source>
</evidence>
<gene>
    <name evidence="2" type="primary">Necator_chrIV.g13729</name>
    <name evidence="2" type="ORF">RB195_000437</name>
</gene>
<dbReference type="InterPro" id="IPR052716">
    <property type="entry name" value="MOSC_domain"/>
</dbReference>
<accession>A0ABR1D9Q9</accession>
<evidence type="ECO:0000313" key="3">
    <source>
        <dbReference type="Proteomes" id="UP001303046"/>
    </source>
</evidence>
<dbReference type="Pfam" id="PF03476">
    <property type="entry name" value="MOSC_N"/>
    <property type="match status" value="1"/>
</dbReference>
<protein>
    <recommendedName>
        <fullName evidence="1">MOSC domain-containing protein</fullName>
    </recommendedName>
</protein>
<keyword evidence="3" id="KW-1185">Reference proteome</keyword>
<organism evidence="2 3">
    <name type="scientific">Necator americanus</name>
    <name type="common">Human hookworm</name>
    <dbReference type="NCBI Taxonomy" id="51031"/>
    <lineage>
        <taxon>Eukaryota</taxon>
        <taxon>Metazoa</taxon>
        <taxon>Ecdysozoa</taxon>
        <taxon>Nematoda</taxon>
        <taxon>Chromadorea</taxon>
        <taxon>Rhabditida</taxon>
        <taxon>Rhabditina</taxon>
        <taxon>Rhabditomorpha</taxon>
        <taxon>Strongyloidea</taxon>
        <taxon>Ancylostomatidae</taxon>
        <taxon>Bunostominae</taxon>
        <taxon>Necator</taxon>
    </lineage>
</organism>
<dbReference type="SUPFAM" id="SSF50800">
    <property type="entry name" value="PK beta-barrel domain-like"/>
    <property type="match status" value="1"/>
</dbReference>
<dbReference type="PANTHER" id="PTHR36930">
    <property type="entry name" value="METAL-SULFUR CLUSTER BIOSYNTHESIS PROTEINS YUAD-RELATED"/>
    <property type="match status" value="1"/>
</dbReference>
<reference evidence="2 3" key="1">
    <citation type="submission" date="2023-08" db="EMBL/GenBank/DDBJ databases">
        <title>A Necator americanus chromosomal reference genome.</title>
        <authorList>
            <person name="Ilik V."/>
            <person name="Petrzelkova K.J."/>
            <person name="Pardy F."/>
            <person name="Fuh T."/>
            <person name="Niatou-Singa F.S."/>
            <person name="Gouil Q."/>
            <person name="Baker L."/>
            <person name="Ritchie M.E."/>
            <person name="Jex A.R."/>
            <person name="Gazzola D."/>
            <person name="Li H."/>
            <person name="Toshio Fujiwara R."/>
            <person name="Zhan B."/>
            <person name="Aroian R.V."/>
            <person name="Pafco B."/>
            <person name="Schwarz E.M."/>
        </authorList>
    </citation>
    <scope>NUCLEOTIDE SEQUENCE [LARGE SCALE GENOMIC DNA]</scope>
    <source>
        <strain evidence="2 3">Aroian</strain>
        <tissue evidence="2">Whole animal</tissue>
    </source>
</reference>
<dbReference type="SUPFAM" id="SSF141673">
    <property type="entry name" value="MOSC N-terminal domain-like"/>
    <property type="match status" value="1"/>
</dbReference>
<dbReference type="PANTHER" id="PTHR36930:SF1">
    <property type="entry name" value="MOSC DOMAIN-CONTAINING PROTEIN"/>
    <property type="match status" value="1"/>
</dbReference>
<dbReference type="PROSITE" id="PS51340">
    <property type="entry name" value="MOSC"/>
    <property type="match status" value="1"/>
</dbReference>
<dbReference type="InterPro" id="IPR005302">
    <property type="entry name" value="MoCF_Sase_C"/>
</dbReference>
<comment type="caution">
    <text evidence="2">The sequence shown here is derived from an EMBL/GenBank/DDBJ whole genome shotgun (WGS) entry which is preliminary data.</text>
</comment>
<dbReference type="InterPro" id="IPR011037">
    <property type="entry name" value="Pyrv_Knase-like_insert_dom_sf"/>
</dbReference>
<dbReference type="EMBL" id="JAVFWL010000004">
    <property type="protein sequence ID" value="KAK6747217.1"/>
    <property type="molecule type" value="Genomic_DNA"/>
</dbReference>
<proteinExistence type="predicted"/>
<dbReference type="InterPro" id="IPR005303">
    <property type="entry name" value="MOCOS_middle"/>
</dbReference>
<evidence type="ECO:0000313" key="2">
    <source>
        <dbReference type="EMBL" id="KAK6747217.1"/>
    </source>
</evidence>
<dbReference type="Proteomes" id="UP001303046">
    <property type="component" value="Unassembled WGS sequence"/>
</dbReference>
<feature type="domain" description="MOSC" evidence="1">
    <location>
        <begin position="187"/>
        <end position="337"/>
    </location>
</feature>